<feature type="transmembrane region" description="Helical" evidence="6">
    <location>
        <begin position="155"/>
        <end position="173"/>
    </location>
</feature>
<dbReference type="RefSeq" id="WP_044567626.1">
    <property type="nucleotide sequence ID" value="NZ_BAABDR010000034.1"/>
</dbReference>
<name>A0A060ZL59_9ACTN</name>
<dbReference type="PIRSF" id="PIRSF006060">
    <property type="entry name" value="AA_transporter"/>
    <property type="match status" value="1"/>
</dbReference>
<keyword evidence="9" id="KW-1185">Reference proteome</keyword>
<dbReference type="Proteomes" id="UP000756710">
    <property type="component" value="Unassembled WGS sequence"/>
</dbReference>
<dbReference type="EMBL" id="JAGGLR010000020">
    <property type="protein sequence ID" value="MBP2065621.1"/>
    <property type="molecule type" value="Genomic_DNA"/>
</dbReference>
<keyword evidence="5 6" id="KW-0472">Membrane</keyword>
<reference evidence="8 9" key="2">
    <citation type="submission" date="2021-03" db="EMBL/GenBank/DDBJ databases">
        <title>Genomic Encyclopedia of Type Strains, Phase IV (KMG-IV): sequencing the most valuable type-strain genomes for metagenomic binning, comparative biology and taxonomic classification.</title>
        <authorList>
            <person name="Goeker M."/>
        </authorList>
    </citation>
    <scope>NUCLEOTIDE SEQUENCE [LARGE SCALE GENOMIC DNA]</scope>
    <source>
        <strain evidence="8 9">DSM 41954</strain>
    </source>
</reference>
<protein>
    <submittedName>
        <fullName evidence="8">Amino acid permease (GABA permease)</fullName>
    </submittedName>
    <submittedName>
        <fullName evidence="7">Amino acid permease-associated region</fullName>
    </submittedName>
</protein>
<feature type="transmembrane region" description="Helical" evidence="6">
    <location>
        <begin position="70"/>
        <end position="90"/>
    </location>
</feature>
<dbReference type="PANTHER" id="PTHR45649:SF26">
    <property type="entry name" value="OS04G0435100 PROTEIN"/>
    <property type="match status" value="1"/>
</dbReference>
<feature type="transmembrane region" description="Helical" evidence="6">
    <location>
        <begin position="111"/>
        <end position="135"/>
    </location>
</feature>
<evidence type="ECO:0000256" key="2">
    <source>
        <dbReference type="ARBA" id="ARBA00022448"/>
    </source>
</evidence>
<evidence type="ECO:0000256" key="3">
    <source>
        <dbReference type="ARBA" id="ARBA00022692"/>
    </source>
</evidence>
<evidence type="ECO:0000256" key="6">
    <source>
        <dbReference type="SAM" id="Phobius"/>
    </source>
</evidence>
<dbReference type="GO" id="GO:0022857">
    <property type="term" value="F:transmembrane transporter activity"/>
    <property type="evidence" value="ECO:0007669"/>
    <property type="project" value="InterPro"/>
</dbReference>
<accession>A0A060ZL59</accession>
<feature type="transmembrane region" description="Helical" evidence="6">
    <location>
        <begin position="460"/>
        <end position="481"/>
    </location>
</feature>
<dbReference type="Gene3D" id="1.20.1740.10">
    <property type="entry name" value="Amino acid/polyamine transporter I"/>
    <property type="match status" value="1"/>
</dbReference>
<dbReference type="GO" id="GO:0016020">
    <property type="term" value="C:membrane"/>
    <property type="evidence" value="ECO:0007669"/>
    <property type="project" value="UniProtKB-SubCell"/>
</dbReference>
<dbReference type="InterPro" id="IPR002293">
    <property type="entry name" value="AA/rel_permease1"/>
</dbReference>
<dbReference type="PANTHER" id="PTHR45649">
    <property type="entry name" value="AMINO-ACID PERMEASE BAT1"/>
    <property type="match status" value="1"/>
</dbReference>
<evidence type="ECO:0000313" key="9">
    <source>
        <dbReference type="Proteomes" id="UP000756710"/>
    </source>
</evidence>
<evidence type="ECO:0000256" key="4">
    <source>
        <dbReference type="ARBA" id="ARBA00022989"/>
    </source>
</evidence>
<evidence type="ECO:0000313" key="7">
    <source>
        <dbReference type="EMBL" id="CDR03239.1"/>
    </source>
</evidence>
<evidence type="ECO:0000256" key="5">
    <source>
        <dbReference type="ARBA" id="ARBA00023136"/>
    </source>
</evidence>
<feature type="transmembrane region" description="Helical" evidence="6">
    <location>
        <begin position="185"/>
        <end position="205"/>
    </location>
</feature>
<feature type="transmembrane region" description="Helical" evidence="6">
    <location>
        <begin position="304"/>
        <end position="328"/>
    </location>
</feature>
<gene>
    <name evidence="8" type="ORF">J2Z30_006663</name>
    <name evidence="7" type="ORF">SIRAN1128</name>
</gene>
<feature type="transmembrane region" description="Helical" evidence="6">
    <location>
        <begin position="225"/>
        <end position="243"/>
    </location>
</feature>
<dbReference type="AlphaFoldDB" id="A0A060ZL59"/>
<comment type="subcellular location">
    <subcellularLocation>
        <location evidence="1">Membrane</location>
        <topology evidence="1">Multi-pass membrane protein</topology>
    </subcellularLocation>
</comment>
<dbReference type="EMBL" id="LK022848">
    <property type="protein sequence ID" value="CDR03239.1"/>
    <property type="molecule type" value="Genomic_DNA"/>
</dbReference>
<dbReference type="PROSITE" id="PS00218">
    <property type="entry name" value="AMINO_ACID_PERMEASE_1"/>
    <property type="match status" value="1"/>
</dbReference>
<dbReference type="HOGENOM" id="CLU_004495_0_2_11"/>
<keyword evidence="3 6" id="KW-0812">Transmembrane</keyword>
<feature type="transmembrane region" description="Helical" evidence="6">
    <location>
        <begin position="36"/>
        <end position="58"/>
    </location>
</feature>
<keyword evidence="4 6" id="KW-1133">Transmembrane helix</keyword>
<sequence length="506" mass="54027">MSTAWSSSSPAPHRDDEQRLRELGYQPVLARRMGGFGNFAISFSVISILSGCMTLYGFGLDTGGPAVMMWGWAGVGLFVLCVGLALAEVTSAYPTSGALYYMADRLGGRTWGWYTGWLNLLGLLGAIAGIDYGAALFTGALFNLQWGFDPTPESTMLIFVCILLLHAALNLFGVRLVSVLNSVSVWWHLAGVAIIVGALAIVPSHHQSPEFVFTEFVNDTGWSNPLYVTAIGLLLAQYTFSGYDASAHLSEETSNASVYAARGIVRAIWVSWVAGFVLLAGLTFAIQDYTGTQGSATGVPPAQILIDALGTGGATAMLLIVIVAQLFCGNAEVAAASRMVFAFSRDGALPGSRLWQRVSSRTQTPVHAVWLSVAVACVLALPSLYSETAYGAVTAINVIGITPAYAIPVFLRLRAGDRFQPGPWNLGRWSKPVGWIAVVWVAVVTVLFCLPQSSPVTVDSMNYASIALAVVLLLATIWWFVARRSYNTPSAYGSAREQAEIAEGIV</sequence>
<dbReference type="Pfam" id="PF13520">
    <property type="entry name" value="AA_permease_2"/>
    <property type="match status" value="1"/>
</dbReference>
<feature type="transmembrane region" description="Helical" evidence="6">
    <location>
        <begin position="432"/>
        <end position="454"/>
    </location>
</feature>
<feature type="transmembrane region" description="Helical" evidence="6">
    <location>
        <begin position="264"/>
        <end position="284"/>
    </location>
</feature>
<organism evidence="7">
    <name type="scientific">Streptomyces iranensis</name>
    <dbReference type="NCBI Taxonomy" id="576784"/>
    <lineage>
        <taxon>Bacteria</taxon>
        <taxon>Bacillati</taxon>
        <taxon>Actinomycetota</taxon>
        <taxon>Actinomycetes</taxon>
        <taxon>Kitasatosporales</taxon>
        <taxon>Streptomycetaceae</taxon>
        <taxon>Streptomyces</taxon>
        <taxon>Streptomyces violaceusniger group</taxon>
    </lineage>
</organism>
<dbReference type="GO" id="GO:0006865">
    <property type="term" value="P:amino acid transport"/>
    <property type="evidence" value="ECO:0007669"/>
    <property type="project" value="InterPro"/>
</dbReference>
<evidence type="ECO:0000256" key="1">
    <source>
        <dbReference type="ARBA" id="ARBA00004141"/>
    </source>
</evidence>
<feature type="transmembrane region" description="Helical" evidence="6">
    <location>
        <begin position="391"/>
        <end position="411"/>
    </location>
</feature>
<dbReference type="InterPro" id="IPR004840">
    <property type="entry name" value="Amino_acid_permease_CS"/>
</dbReference>
<proteinExistence type="predicted"/>
<evidence type="ECO:0000313" key="8">
    <source>
        <dbReference type="EMBL" id="MBP2065621.1"/>
    </source>
</evidence>
<reference evidence="7" key="1">
    <citation type="submission" date="2014-05" db="EMBL/GenBank/DDBJ databases">
        <authorList>
            <person name="Horn Fabian"/>
        </authorList>
    </citation>
    <scope>NUCLEOTIDE SEQUENCE</scope>
</reference>
<feature type="transmembrane region" description="Helical" evidence="6">
    <location>
        <begin position="366"/>
        <end position="385"/>
    </location>
</feature>
<keyword evidence="2" id="KW-0813">Transport</keyword>